<keyword evidence="10" id="KW-1185">Reference proteome</keyword>
<keyword evidence="3" id="KW-0479">Metal-binding</keyword>
<dbReference type="InterPro" id="IPR015889">
    <property type="entry name" value="Intradiol_dOase_core"/>
</dbReference>
<dbReference type="EMBL" id="JAFJYH010000079">
    <property type="protein sequence ID" value="KAG4420698.1"/>
    <property type="molecule type" value="Genomic_DNA"/>
</dbReference>
<dbReference type="InterPro" id="IPR000627">
    <property type="entry name" value="Intradiol_dOase_C"/>
</dbReference>
<comment type="similarity">
    <text evidence="2">Belongs to the intradiol ring-cleavage dioxygenase family.</text>
</comment>
<dbReference type="GO" id="GO:0008199">
    <property type="term" value="F:ferric iron binding"/>
    <property type="evidence" value="ECO:0007669"/>
    <property type="project" value="InterPro"/>
</dbReference>
<dbReference type="InterPro" id="IPR007535">
    <property type="entry name" value="Catechol_dOase_N"/>
</dbReference>
<proteinExistence type="inferred from homology"/>
<reference evidence="9" key="1">
    <citation type="submission" date="2021-02" db="EMBL/GenBank/DDBJ databases">
        <title>Genome sequence Cadophora malorum strain M34.</title>
        <authorList>
            <person name="Stefanovic E."/>
            <person name="Vu D."/>
            <person name="Scully C."/>
            <person name="Dijksterhuis J."/>
            <person name="Roader J."/>
            <person name="Houbraken J."/>
        </authorList>
    </citation>
    <scope>NUCLEOTIDE SEQUENCE</scope>
    <source>
        <strain evidence="9">M34</strain>
    </source>
</reference>
<evidence type="ECO:0000256" key="3">
    <source>
        <dbReference type="ARBA" id="ARBA00022723"/>
    </source>
</evidence>
<keyword evidence="6" id="KW-0408">Iron</keyword>
<evidence type="ECO:0000256" key="4">
    <source>
        <dbReference type="ARBA" id="ARBA00022964"/>
    </source>
</evidence>
<dbReference type="AlphaFoldDB" id="A0A8H7TL10"/>
<feature type="domain" description="Intradiol ring-cleavage dioxygenases" evidence="7">
    <location>
        <begin position="114"/>
        <end position="296"/>
    </location>
</feature>
<dbReference type="Pfam" id="PF04444">
    <property type="entry name" value="Dioxygenase_N"/>
    <property type="match status" value="1"/>
</dbReference>
<protein>
    <recommendedName>
        <fullName evidence="11">Hydroxyquinol 1,2-dioxygenase</fullName>
    </recommendedName>
</protein>
<feature type="domain" description="Catechol dioxygenase N-terminal" evidence="8">
    <location>
        <begin position="36"/>
        <end position="108"/>
    </location>
</feature>
<evidence type="ECO:0000256" key="1">
    <source>
        <dbReference type="ARBA" id="ARBA00001965"/>
    </source>
</evidence>
<dbReference type="Pfam" id="PF00775">
    <property type="entry name" value="Dioxygenase_C"/>
    <property type="match status" value="1"/>
</dbReference>
<dbReference type="GO" id="GO:0018576">
    <property type="term" value="F:catechol 1,2-dioxygenase activity"/>
    <property type="evidence" value="ECO:0007669"/>
    <property type="project" value="InterPro"/>
</dbReference>
<evidence type="ECO:0000256" key="2">
    <source>
        <dbReference type="ARBA" id="ARBA00007825"/>
    </source>
</evidence>
<keyword evidence="4" id="KW-0223">Dioxygenase</keyword>
<organism evidence="9 10">
    <name type="scientific">Cadophora malorum</name>
    <dbReference type="NCBI Taxonomy" id="108018"/>
    <lineage>
        <taxon>Eukaryota</taxon>
        <taxon>Fungi</taxon>
        <taxon>Dikarya</taxon>
        <taxon>Ascomycota</taxon>
        <taxon>Pezizomycotina</taxon>
        <taxon>Leotiomycetes</taxon>
        <taxon>Helotiales</taxon>
        <taxon>Ploettnerulaceae</taxon>
        <taxon>Cadophora</taxon>
    </lineage>
</organism>
<comment type="caution">
    <text evidence="9">The sequence shown here is derived from an EMBL/GenBank/DDBJ whole genome shotgun (WGS) entry which is preliminary data.</text>
</comment>
<keyword evidence="5" id="KW-0560">Oxidoreductase</keyword>
<evidence type="ECO:0000256" key="5">
    <source>
        <dbReference type="ARBA" id="ARBA00023002"/>
    </source>
</evidence>
<comment type="cofactor">
    <cofactor evidence="1">
        <name>Fe(3+)</name>
        <dbReference type="ChEBI" id="CHEBI:29034"/>
    </cofactor>
</comment>
<dbReference type="Proteomes" id="UP000664132">
    <property type="component" value="Unassembled WGS sequence"/>
</dbReference>
<dbReference type="SUPFAM" id="SSF49482">
    <property type="entry name" value="Aromatic compound dioxygenase"/>
    <property type="match status" value="1"/>
</dbReference>
<dbReference type="PANTHER" id="PTHR33711:SF7">
    <property type="entry name" value="INTRADIOL RING-CLEAVAGE DIOXYGENASES DOMAIN-CONTAINING PROTEIN-RELATED"/>
    <property type="match status" value="1"/>
</dbReference>
<gene>
    <name evidence="9" type="ORF">IFR04_006186</name>
</gene>
<evidence type="ECO:0008006" key="11">
    <source>
        <dbReference type="Google" id="ProtNLM"/>
    </source>
</evidence>
<dbReference type="Gene3D" id="2.60.130.10">
    <property type="entry name" value="Aromatic compound dioxygenase"/>
    <property type="match status" value="1"/>
</dbReference>
<dbReference type="GO" id="GO:0009712">
    <property type="term" value="P:catechol-containing compound metabolic process"/>
    <property type="evidence" value="ECO:0007669"/>
    <property type="project" value="InterPro"/>
</dbReference>
<evidence type="ECO:0000313" key="10">
    <source>
        <dbReference type="Proteomes" id="UP000664132"/>
    </source>
</evidence>
<name>A0A8H7TL10_9HELO</name>
<dbReference type="OrthoDB" id="5238185at2759"/>
<dbReference type="PANTHER" id="PTHR33711">
    <property type="entry name" value="DIOXYGENASE, PUTATIVE (AFU_ORTHOLOGUE AFUA_2G02910)-RELATED"/>
    <property type="match status" value="1"/>
</dbReference>
<evidence type="ECO:0000259" key="7">
    <source>
        <dbReference type="Pfam" id="PF00775"/>
    </source>
</evidence>
<sequence>MTSVNAQATSSPSLKDLTIENITENVNLVNSSNPSPRFKFLLERLVTHLHDYARETHLSQDEWHEAISFLTATGQKCTEVRQEFVLLSDILGLSLLVDSIDHPKPTGSTEGTILGPFHTHDAEHLDHGATMSHDEKGEPLLVVCSVKDMQGNPISGVKIDVWETDSTGMYDFQHAGRDRPDGRCILTSNDDGKFWFRGIIPVPYPIPHDGPVGRLLSILKRHPMRPSHMHFMFDKPGWDKLTTALYLRGDPYETSDAVFGVKESLVVDLGLVDEAMVRLFPGCFVGMKLLTYDFVLVTEQETKRLRDVNNQRLTD</sequence>
<evidence type="ECO:0000313" key="9">
    <source>
        <dbReference type="EMBL" id="KAG4420698.1"/>
    </source>
</evidence>
<evidence type="ECO:0000256" key="6">
    <source>
        <dbReference type="ARBA" id="ARBA00023004"/>
    </source>
</evidence>
<dbReference type="InterPro" id="IPR050770">
    <property type="entry name" value="Intradiol_RC_Dioxygenase"/>
</dbReference>
<evidence type="ECO:0000259" key="8">
    <source>
        <dbReference type="Pfam" id="PF04444"/>
    </source>
</evidence>
<accession>A0A8H7TL10</accession>